<reference evidence="1" key="1">
    <citation type="journal article" date="2015" name="Nature">
        <title>Complex archaea that bridge the gap between prokaryotes and eukaryotes.</title>
        <authorList>
            <person name="Spang A."/>
            <person name="Saw J.H."/>
            <person name="Jorgensen S.L."/>
            <person name="Zaremba-Niedzwiedzka K."/>
            <person name="Martijn J."/>
            <person name="Lind A.E."/>
            <person name="van Eijk R."/>
            <person name="Schleper C."/>
            <person name="Guy L."/>
            <person name="Ettema T.J."/>
        </authorList>
    </citation>
    <scope>NUCLEOTIDE SEQUENCE</scope>
</reference>
<protein>
    <submittedName>
        <fullName evidence="1">Uncharacterized protein</fullName>
    </submittedName>
</protein>
<evidence type="ECO:0000313" key="1">
    <source>
        <dbReference type="EMBL" id="KKL46679.1"/>
    </source>
</evidence>
<accession>A0A0F9CC75</accession>
<name>A0A0F9CC75_9ZZZZ</name>
<proteinExistence type="predicted"/>
<comment type="caution">
    <text evidence="1">The sequence shown here is derived from an EMBL/GenBank/DDBJ whole genome shotgun (WGS) entry which is preliminary data.</text>
</comment>
<gene>
    <name evidence="1" type="ORF">LCGC14_2343120</name>
</gene>
<dbReference type="AlphaFoldDB" id="A0A0F9CC75"/>
<organism evidence="1">
    <name type="scientific">marine sediment metagenome</name>
    <dbReference type="NCBI Taxonomy" id="412755"/>
    <lineage>
        <taxon>unclassified sequences</taxon>
        <taxon>metagenomes</taxon>
        <taxon>ecological metagenomes</taxon>
    </lineage>
</organism>
<dbReference type="EMBL" id="LAZR01033941">
    <property type="protein sequence ID" value="KKL46679.1"/>
    <property type="molecule type" value="Genomic_DNA"/>
</dbReference>
<sequence>MGMAKYHKEDSRAALIYFREGITEDQARKALQRISGLIEKPFGSDDAGDLVQSYDAEYGGPVWYIP</sequence>